<proteinExistence type="predicted"/>
<dbReference type="AlphaFoldDB" id="A0A177E5D5"/>
<evidence type="ECO:0000259" key="2">
    <source>
        <dbReference type="Pfam" id="PF03787"/>
    </source>
</evidence>
<dbReference type="PANTHER" id="PTHR36700:SF1">
    <property type="entry name" value="CRISPR SYSTEM CMR SUBUNIT CMR4"/>
    <property type="match status" value="1"/>
</dbReference>
<sequence>MLWGEERRFCFLYALTPIHAGAGQTLKAVDLPIQRERHTAWPMVQASGIKGALRDWCEKAWKNNGLNEDLVECIFGRTVEEGDNWAGAVTVTDARLLLFPVRANVAPFVHVTCPAVLKRFKEDLALLGQEVKVTFEVEREGFVPLKGGFPEKIILEDMPVNREDQNSSNSDDSFNSYLDQVEKAVLVSDEVFGYLVRTATEVQAHIAIDDDTGTAKDGSLRYQEYLPADSVLYFLAFFSEDRKPNSKCKEQGTRLLANDVANLVTQAVSTHLQIGGDFTLGKGICKVNWLGGKR</sequence>
<evidence type="ECO:0000313" key="4">
    <source>
        <dbReference type="Proteomes" id="UP000076964"/>
    </source>
</evidence>
<reference evidence="3 4" key="1">
    <citation type="submission" date="2016-02" db="EMBL/GenBank/DDBJ databases">
        <title>Draft genome sequence of Thermodesulfatator sp. S606.</title>
        <authorList>
            <person name="Lai Q."/>
            <person name="Cao J."/>
            <person name="Dupont S."/>
            <person name="Shao Z."/>
            <person name="Jebbar M."/>
            <person name="Alain K."/>
        </authorList>
    </citation>
    <scope>NUCLEOTIDE SEQUENCE [LARGE SCALE GENOMIC DNA]</scope>
    <source>
        <strain evidence="3 4">S606</strain>
    </source>
</reference>
<dbReference type="Proteomes" id="UP000076964">
    <property type="component" value="Unassembled WGS sequence"/>
</dbReference>
<dbReference type="PANTHER" id="PTHR36700">
    <property type="entry name" value="CRISPR SYSTEM CMR SUBUNIT CMR4"/>
    <property type="match status" value="1"/>
</dbReference>
<keyword evidence="4" id="KW-1185">Reference proteome</keyword>
<dbReference type="OrthoDB" id="9789361at2"/>
<dbReference type="EMBL" id="LSFI01000049">
    <property type="protein sequence ID" value="OAG26926.1"/>
    <property type="molecule type" value="Genomic_DNA"/>
</dbReference>
<gene>
    <name evidence="3" type="ORF">TH606_09680</name>
</gene>
<keyword evidence="1" id="KW-0051">Antiviral defense</keyword>
<dbReference type="Pfam" id="PF03787">
    <property type="entry name" value="RAMPs"/>
    <property type="match status" value="1"/>
</dbReference>
<protein>
    <recommendedName>
        <fullName evidence="2">CRISPR type III-associated protein domain-containing protein</fullName>
    </recommendedName>
</protein>
<dbReference type="GO" id="GO:0051607">
    <property type="term" value="P:defense response to virus"/>
    <property type="evidence" value="ECO:0007669"/>
    <property type="project" value="UniProtKB-KW"/>
</dbReference>
<evidence type="ECO:0000313" key="3">
    <source>
        <dbReference type="EMBL" id="OAG26926.1"/>
    </source>
</evidence>
<name>A0A177E5D5_9BACT</name>
<accession>A0A177E5D5</accession>
<dbReference type="NCBIfam" id="TIGR02580">
    <property type="entry name" value="cas_RAMP_Cmr4"/>
    <property type="match status" value="1"/>
</dbReference>
<organism evidence="3 4">
    <name type="scientific">Thermodesulfatator autotrophicus</name>
    <dbReference type="NCBI Taxonomy" id="1795632"/>
    <lineage>
        <taxon>Bacteria</taxon>
        <taxon>Pseudomonadati</taxon>
        <taxon>Thermodesulfobacteriota</taxon>
        <taxon>Thermodesulfobacteria</taxon>
        <taxon>Thermodesulfobacteriales</taxon>
        <taxon>Thermodesulfatatoraceae</taxon>
        <taxon>Thermodesulfatator</taxon>
    </lineage>
</organism>
<feature type="domain" description="CRISPR type III-associated protein" evidence="2">
    <location>
        <begin position="12"/>
        <end position="286"/>
    </location>
</feature>
<dbReference type="InterPro" id="IPR013410">
    <property type="entry name" value="CRISPR-assoc_RAMP_Cmr4"/>
</dbReference>
<comment type="caution">
    <text evidence="3">The sequence shown here is derived from an EMBL/GenBank/DDBJ whole genome shotgun (WGS) entry which is preliminary data.</text>
</comment>
<evidence type="ECO:0000256" key="1">
    <source>
        <dbReference type="ARBA" id="ARBA00023118"/>
    </source>
</evidence>
<dbReference type="RefSeq" id="WP_068543389.1">
    <property type="nucleotide sequence ID" value="NZ_LSFI01000049.1"/>
</dbReference>
<dbReference type="STRING" id="1795632.TH606_09680"/>
<dbReference type="InterPro" id="IPR005537">
    <property type="entry name" value="RAMP_III_fam"/>
</dbReference>